<sequence length="165" mass="19069">MEHHLSSKLMSQCRCTIQTHSQCRGVLRNQTGILLAAFSFPLKAKSSLHAEIQALLTSVKTSTEMDYAEFEVQTDSEITVQATQGRKKLHVEYQDEIPRIRHLRGSFRLRITHNYREQNRTAHEQEQDGLNRIKIMFHPTKNLPLSVQSAYQDDLKGRTRFFDAG</sequence>
<dbReference type="CDD" id="cd06222">
    <property type="entry name" value="RNase_H_like"/>
    <property type="match status" value="1"/>
</dbReference>
<dbReference type="GO" id="GO:0004523">
    <property type="term" value="F:RNA-DNA hybrid ribonuclease activity"/>
    <property type="evidence" value="ECO:0007669"/>
    <property type="project" value="InterPro"/>
</dbReference>
<dbReference type="Proteomes" id="UP001152484">
    <property type="component" value="Unassembled WGS sequence"/>
</dbReference>
<dbReference type="Pfam" id="PF13456">
    <property type="entry name" value="RVT_3"/>
    <property type="match status" value="1"/>
</dbReference>
<reference evidence="2" key="1">
    <citation type="submission" date="2022-07" db="EMBL/GenBank/DDBJ databases">
        <authorList>
            <person name="Macas J."/>
            <person name="Novak P."/>
            <person name="Neumann P."/>
        </authorList>
    </citation>
    <scope>NUCLEOTIDE SEQUENCE</scope>
</reference>
<evidence type="ECO:0000313" key="3">
    <source>
        <dbReference type="Proteomes" id="UP001152484"/>
    </source>
</evidence>
<organism evidence="2 3">
    <name type="scientific">Cuscuta europaea</name>
    <name type="common">European dodder</name>
    <dbReference type="NCBI Taxonomy" id="41803"/>
    <lineage>
        <taxon>Eukaryota</taxon>
        <taxon>Viridiplantae</taxon>
        <taxon>Streptophyta</taxon>
        <taxon>Embryophyta</taxon>
        <taxon>Tracheophyta</taxon>
        <taxon>Spermatophyta</taxon>
        <taxon>Magnoliopsida</taxon>
        <taxon>eudicotyledons</taxon>
        <taxon>Gunneridae</taxon>
        <taxon>Pentapetalae</taxon>
        <taxon>asterids</taxon>
        <taxon>lamiids</taxon>
        <taxon>Solanales</taxon>
        <taxon>Convolvulaceae</taxon>
        <taxon>Cuscuteae</taxon>
        <taxon>Cuscuta</taxon>
        <taxon>Cuscuta subgen. Cuscuta</taxon>
    </lineage>
</organism>
<keyword evidence="3" id="KW-1185">Reference proteome</keyword>
<proteinExistence type="predicted"/>
<evidence type="ECO:0000259" key="1">
    <source>
        <dbReference type="Pfam" id="PF13456"/>
    </source>
</evidence>
<name>A0A9P0YK00_CUSEU</name>
<dbReference type="OrthoDB" id="1211021at2759"/>
<dbReference type="PANTHER" id="PTHR47723:SF19">
    <property type="entry name" value="POLYNUCLEOTIDYL TRANSFERASE, RIBONUCLEASE H-LIKE SUPERFAMILY PROTEIN"/>
    <property type="match status" value="1"/>
</dbReference>
<dbReference type="EMBL" id="CAMAPE010000004">
    <property type="protein sequence ID" value="CAH9063252.1"/>
    <property type="molecule type" value="Genomic_DNA"/>
</dbReference>
<dbReference type="GO" id="GO:0003676">
    <property type="term" value="F:nucleic acid binding"/>
    <property type="evidence" value="ECO:0007669"/>
    <property type="project" value="InterPro"/>
</dbReference>
<dbReference type="SUPFAM" id="SSF53098">
    <property type="entry name" value="Ribonuclease H-like"/>
    <property type="match status" value="1"/>
</dbReference>
<accession>A0A9P0YK00</accession>
<comment type="caution">
    <text evidence="2">The sequence shown here is derived from an EMBL/GenBank/DDBJ whole genome shotgun (WGS) entry which is preliminary data.</text>
</comment>
<gene>
    <name evidence="2" type="ORF">CEURO_LOCUS2021</name>
</gene>
<dbReference type="InterPro" id="IPR036397">
    <property type="entry name" value="RNaseH_sf"/>
</dbReference>
<feature type="domain" description="RNase H type-1" evidence="1">
    <location>
        <begin position="18"/>
        <end position="124"/>
    </location>
</feature>
<protein>
    <recommendedName>
        <fullName evidence="1">RNase H type-1 domain-containing protein</fullName>
    </recommendedName>
</protein>
<dbReference type="InterPro" id="IPR044730">
    <property type="entry name" value="RNase_H-like_dom_plant"/>
</dbReference>
<evidence type="ECO:0000313" key="2">
    <source>
        <dbReference type="EMBL" id="CAH9063252.1"/>
    </source>
</evidence>
<dbReference type="InterPro" id="IPR012337">
    <property type="entry name" value="RNaseH-like_sf"/>
</dbReference>
<dbReference type="AlphaFoldDB" id="A0A9P0YK00"/>
<dbReference type="InterPro" id="IPR002156">
    <property type="entry name" value="RNaseH_domain"/>
</dbReference>
<dbReference type="PANTHER" id="PTHR47723">
    <property type="entry name" value="OS05G0353850 PROTEIN"/>
    <property type="match status" value="1"/>
</dbReference>
<dbReference type="Gene3D" id="3.30.420.10">
    <property type="entry name" value="Ribonuclease H-like superfamily/Ribonuclease H"/>
    <property type="match status" value="1"/>
</dbReference>
<dbReference type="InterPro" id="IPR053151">
    <property type="entry name" value="RNase_H-like"/>
</dbReference>